<feature type="transmembrane region" description="Helical" evidence="2">
    <location>
        <begin position="30"/>
        <end position="63"/>
    </location>
</feature>
<dbReference type="AlphaFoldDB" id="A0A9P6FV23"/>
<evidence type="ECO:0000313" key="4">
    <source>
        <dbReference type="Proteomes" id="UP000780801"/>
    </source>
</evidence>
<keyword evidence="4" id="KW-1185">Reference proteome</keyword>
<dbReference type="EMBL" id="JAABOA010001247">
    <property type="protein sequence ID" value="KAF9581959.1"/>
    <property type="molecule type" value="Genomic_DNA"/>
</dbReference>
<name>A0A9P6FV23_9FUNG</name>
<comment type="caution">
    <text evidence="3">The sequence shown here is derived from an EMBL/GenBank/DDBJ whole genome shotgun (WGS) entry which is preliminary data.</text>
</comment>
<organism evidence="3 4">
    <name type="scientific">Lunasporangiospora selenospora</name>
    <dbReference type="NCBI Taxonomy" id="979761"/>
    <lineage>
        <taxon>Eukaryota</taxon>
        <taxon>Fungi</taxon>
        <taxon>Fungi incertae sedis</taxon>
        <taxon>Mucoromycota</taxon>
        <taxon>Mortierellomycotina</taxon>
        <taxon>Mortierellomycetes</taxon>
        <taxon>Mortierellales</taxon>
        <taxon>Mortierellaceae</taxon>
        <taxon>Lunasporangiospora</taxon>
    </lineage>
</organism>
<proteinExistence type="predicted"/>
<keyword evidence="2" id="KW-0812">Transmembrane</keyword>
<dbReference type="Proteomes" id="UP000780801">
    <property type="component" value="Unassembled WGS sequence"/>
</dbReference>
<evidence type="ECO:0000256" key="1">
    <source>
        <dbReference type="SAM" id="MobiDB-lite"/>
    </source>
</evidence>
<gene>
    <name evidence="3" type="ORF">BGW38_000836</name>
</gene>
<keyword evidence="2" id="KW-1133">Transmembrane helix</keyword>
<feature type="compositionally biased region" description="Polar residues" evidence="1">
    <location>
        <begin position="1"/>
        <end position="12"/>
    </location>
</feature>
<feature type="transmembrane region" description="Helical" evidence="2">
    <location>
        <begin position="69"/>
        <end position="87"/>
    </location>
</feature>
<keyword evidence="2" id="KW-0472">Membrane</keyword>
<protein>
    <submittedName>
        <fullName evidence="3">Uncharacterized protein</fullName>
    </submittedName>
</protein>
<reference evidence="3" key="1">
    <citation type="journal article" date="2020" name="Fungal Divers.">
        <title>Resolving the Mortierellaceae phylogeny through synthesis of multi-gene phylogenetics and phylogenomics.</title>
        <authorList>
            <person name="Vandepol N."/>
            <person name="Liber J."/>
            <person name="Desiro A."/>
            <person name="Na H."/>
            <person name="Kennedy M."/>
            <person name="Barry K."/>
            <person name="Grigoriev I.V."/>
            <person name="Miller A.N."/>
            <person name="O'Donnell K."/>
            <person name="Stajich J.E."/>
            <person name="Bonito G."/>
        </authorList>
    </citation>
    <scope>NUCLEOTIDE SEQUENCE</scope>
    <source>
        <strain evidence="3">KOD1015</strain>
    </source>
</reference>
<evidence type="ECO:0000256" key="2">
    <source>
        <dbReference type="SAM" id="Phobius"/>
    </source>
</evidence>
<feature type="non-terminal residue" evidence="3">
    <location>
        <position position="166"/>
    </location>
</feature>
<accession>A0A9P6FV23</accession>
<evidence type="ECO:0000313" key="3">
    <source>
        <dbReference type="EMBL" id="KAF9581959.1"/>
    </source>
</evidence>
<sequence>MAKQSTPPTNKNDSPKTAAAKGTSSSSRSYLYALTAGLLSSSCCIIQLALNLFSIGCAGFSVLTPLRPLFLGLTLLLVVYTITAYRWSSRTALTLLIVLPLTFSPEMVSVYNQSSLRVQDFTAPSGPFPNVQYTLDTYRNIAWIPNRFKPSFLQGPDLDLATKDSP</sequence>
<feature type="region of interest" description="Disordered" evidence="1">
    <location>
        <begin position="1"/>
        <end position="22"/>
    </location>
</feature>
<dbReference type="OrthoDB" id="689350at2759"/>